<reference evidence="15 16" key="1">
    <citation type="submission" date="2018-07" db="EMBL/GenBank/DDBJ databases">
        <title>Lottiidibacillus patelloidae gen. nov., sp. nov., isolated from the intestinal tract of a marine limpet and the reclassification of B. taeanensis BH030017T, B. algicola KMM 3737T and B. hwajinpoensis SW-72T as genus Lottiidibacillus.</title>
        <authorList>
            <person name="Liu R."/>
            <person name="Huang Z."/>
        </authorList>
    </citation>
    <scope>NUCLEOTIDE SEQUENCE [LARGE SCALE GENOMIC DNA]</scope>
    <source>
        <strain evidence="15 16">BH030017</strain>
    </source>
</reference>
<dbReference type="InterPro" id="IPR050547">
    <property type="entry name" value="DEAD_box_RNA_helicases"/>
</dbReference>
<dbReference type="CDD" id="cd00268">
    <property type="entry name" value="DEADc"/>
    <property type="match status" value="1"/>
</dbReference>
<dbReference type="PROSITE" id="PS51194">
    <property type="entry name" value="HELICASE_CTER"/>
    <property type="match status" value="1"/>
</dbReference>
<dbReference type="InterPro" id="IPR000629">
    <property type="entry name" value="RNA-helicase_DEAD-box_CS"/>
</dbReference>
<dbReference type="EMBL" id="QOCW01000007">
    <property type="protein sequence ID" value="RBW69913.1"/>
    <property type="molecule type" value="Genomic_DNA"/>
</dbReference>
<dbReference type="GO" id="GO:0033592">
    <property type="term" value="F:RNA strand annealing activity"/>
    <property type="evidence" value="ECO:0007669"/>
    <property type="project" value="TreeGrafter"/>
</dbReference>
<dbReference type="Pfam" id="PF00270">
    <property type="entry name" value="DEAD"/>
    <property type="match status" value="1"/>
</dbReference>
<evidence type="ECO:0000256" key="2">
    <source>
        <dbReference type="ARBA" id="ARBA00022490"/>
    </source>
</evidence>
<evidence type="ECO:0000256" key="9">
    <source>
        <dbReference type="ARBA" id="ARBA00067932"/>
    </source>
</evidence>
<evidence type="ECO:0000259" key="13">
    <source>
        <dbReference type="PROSITE" id="PS51194"/>
    </source>
</evidence>
<dbReference type="CDD" id="cd18787">
    <property type="entry name" value="SF2_C_DEAD"/>
    <property type="match status" value="1"/>
</dbReference>
<feature type="domain" description="DEAD-box RNA helicase Q" evidence="14">
    <location>
        <begin position="2"/>
        <end position="30"/>
    </location>
</feature>
<dbReference type="InterPro" id="IPR001650">
    <property type="entry name" value="Helicase_C-like"/>
</dbReference>
<comment type="similarity">
    <text evidence="7 11">Belongs to the DEAD box helicase family.</text>
</comment>
<dbReference type="InterPro" id="IPR014001">
    <property type="entry name" value="Helicase_ATP-bd"/>
</dbReference>
<evidence type="ECO:0000256" key="11">
    <source>
        <dbReference type="RuleBase" id="RU000492"/>
    </source>
</evidence>
<dbReference type="OrthoDB" id="9805696at2"/>
<sequence length="526" mass="58689">MKTFQDLKISKPVKDALINIGFQEPTPIQLKAIPLLLNGEDVIGQAQTGTGKTAAFGIPLVERVSQKRALQAVVLTPTRELAMQVASELRKLAKYKKIRVASIFGGQPFYPQVRELKGGAQIVVGTPGRIIDHLNRGTMQTDDICNIVLDEADEMLNMGFIDDIETILSKMPSERQTLLFSATLQDDIQTLAKKYMKFPKRVSVTKGNETAATIDQMYYKTFESYKFDALNRILENENVGLAMIFCRTKKGVAALTESLKANGYQAEGLHGDLTQPQRLHVMRLFRQLKIDILVATDIAARGIDVANVTHVINYDIPEDPEQYVHRIGRTGRAGKKGAALTLVTPKDMKFLHSIESKIQSTIPEEILPNAESVIDRKYKELKHAVKQAVQSSDIDSMYEKMAVELLEAGDASAVVAALLEQQLRIEDQPNTPNEYQFGNTGGAKGMVRFFLNVGRNVDLHPKKLVEELSTLAGILPEAVGRIDIFERFSFFEVSQEAAPFVYEVLRQERLNGIRVHLEPAKPQETR</sequence>
<protein>
    <recommendedName>
        <fullName evidence="9">ATP-dependent RNA helicase CshA</fullName>
        <ecNumber evidence="1">3.6.4.13</ecNumber>
    </recommendedName>
</protein>
<evidence type="ECO:0000313" key="16">
    <source>
        <dbReference type="Proteomes" id="UP000253314"/>
    </source>
</evidence>
<gene>
    <name evidence="15" type="ORF">DS031_08625</name>
</gene>
<dbReference type="GO" id="GO:0003724">
    <property type="term" value="F:RNA helicase activity"/>
    <property type="evidence" value="ECO:0007669"/>
    <property type="project" value="UniProtKB-EC"/>
</dbReference>
<evidence type="ECO:0000313" key="15">
    <source>
        <dbReference type="EMBL" id="RBW69913.1"/>
    </source>
</evidence>
<evidence type="ECO:0000256" key="4">
    <source>
        <dbReference type="ARBA" id="ARBA00022801"/>
    </source>
</evidence>
<dbReference type="Proteomes" id="UP000253314">
    <property type="component" value="Unassembled WGS sequence"/>
</dbReference>
<dbReference type="Gene3D" id="3.40.50.300">
    <property type="entry name" value="P-loop containing nucleotide triphosphate hydrolases"/>
    <property type="match status" value="2"/>
</dbReference>
<dbReference type="FunFam" id="3.40.50.300:FF:000108">
    <property type="entry name" value="ATP-dependent RNA helicase RhlE"/>
    <property type="match status" value="1"/>
</dbReference>
<dbReference type="GO" id="GO:0016787">
    <property type="term" value="F:hydrolase activity"/>
    <property type="evidence" value="ECO:0007669"/>
    <property type="project" value="UniProtKB-KW"/>
</dbReference>
<comment type="catalytic activity">
    <reaction evidence="8">
        <text>ATP + H2O = ADP + phosphate + H(+)</text>
        <dbReference type="Rhea" id="RHEA:13065"/>
        <dbReference type="ChEBI" id="CHEBI:15377"/>
        <dbReference type="ChEBI" id="CHEBI:15378"/>
        <dbReference type="ChEBI" id="CHEBI:30616"/>
        <dbReference type="ChEBI" id="CHEBI:43474"/>
        <dbReference type="ChEBI" id="CHEBI:456216"/>
        <dbReference type="EC" id="3.6.4.13"/>
    </reaction>
</comment>
<dbReference type="InterPro" id="IPR044742">
    <property type="entry name" value="DEAD/DEAH_RhlB"/>
</dbReference>
<dbReference type="SUPFAM" id="SSF52540">
    <property type="entry name" value="P-loop containing nucleoside triphosphate hydrolases"/>
    <property type="match status" value="1"/>
</dbReference>
<name>A0A366Y0I6_9BACI</name>
<evidence type="ECO:0000256" key="3">
    <source>
        <dbReference type="ARBA" id="ARBA00022741"/>
    </source>
</evidence>
<dbReference type="EC" id="3.6.4.13" evidence="1"/>
<dbReference type="GO" id="GO:0009409">
    <property type="term" value="P:response to cold"/>
    <property type="evidence" value="ECO:0007669"/>
    <property type="project" value="TreeGrafter"/>
</dbReference>
<dbReference type="Pfam" id="PF00271">
    <property type="entry name" value="Helicase_C"/>
    <property type="match status" value="1"/>
</dbReference>
<feature type="domain" description="Helicase ATP-binding" evidence="12">
    <location>
        <begin position="33"/>
        <end position="202"/>
    </location>
</feature>
<dbReference type="GO" id="GO:0005524">
    <property type="term" value="F:ATP binding"/>
    <property type="evidence" value="ECO:0007669"/>
    <property type="project" value="UniProtKB-KW"/>
</dbReference>
<dbReference type="InterPro" id="IPR012677">
    <property type="entry name" value="Nucleotide-bd_a/b_plait_sf"/>
</dbReference>
<dbReference type="RefSeq" id="WP_113805642.1">
    <property type="nucleotide sequence ID" value="NZ_QOCW01000007.1"/>
</dbReference>
<dbReference type="Pfam" id="PF03880">
    <property type="entry name" value="DbpA"/>
    <property type="match status" value="1"/>
</dbReference>
<keyword evidence="3 11" id="KW-0547">Nucleotide-binding</keyword>
<keyword evidence="5 11" id="KW-0347">Helicase</keyword>
<dbReference type="SMART" id="SM00487">
    <property type="entry name" value="DEXDc"/>
    <property type="match status" value="1"/>
</dbReference>
<dbReference type="CDD" id="cd12252">
    <property type="entry name" value="RRM_DbpA"/>
    <property type="match status" value="1"/>
</dbReference>
<dbReference type="PANTHER" id="PTHR47963">
    <property type="entry name" value="DEAD-BOX ATP-DEPENDENT RNA HELICASE 47, MITOCHONDRIAL"/>
    <property type="match status" value="1"/>
</dbReference>
<dbReference type="PROSITE" id="PS51192">
    <property type="entry name" value="HELICASE_ATP_BIND_1"/>
    <property type="match status" value="1"/>
</dbReference>
<dbReference type="InterPro" id="IPR011545">
    <property type="entry name" value="DEAD/DEAH_box_helicase_dom"/>
</dbReference>
<proteinExistence type="inferred from homology"/>
<evidence type="ECO:0000259" key="12">
    <source>
        <dbReference type="PROSITE" id="PS51192"/>
    </source>
</evidence>
<dbReference type="Gene3D" id="3.30.70.330">
    <property type="match status" value="1"/>
</dbReference>
<keyword evidence="2" id="KW-0963">Cytoplasm</keyword>
<evidence type="ECO:0000256" key="1">
    <source>
        <dbReference type="ARBA" id="ARBA00012552"/>
    </source>
</evidence>
<keyword evidence="16" id="KW-1185">Reference proteome</keyword>
<dbReference type="InterPro" id="IPR005580">
    <property type="entry name" value="DbpA/CsdA_RNA-bd_dom"/>
</dbReference>
<evidence type="ECO:0000256" key="7">
    <source>
        <dbReference type="ARBA" id="ARBA00038437"/>
    </source>
</evidence>
<comment type="caution">
    <text evidence="15">The sequence shown here is derived from an EMBL/GenBank/DDBJ whole genome shotgun (WGS) entry which is preliminary data.</text>
</comment>
<dbReference type="GO" id="GO:0005840">
    <property type="term" value="C:ribosome"/>
    <property type="evidence" value="ECO:0007669"/>
    <property type="project" value="TreeGrafter"/>
</dbReference>
<keyword evidence="4 11" id="KW-0378">Hydrolase</keyword>
<dbReference type="InterPro" id="IPR014014">
    <property type="entry name" value="RNA_helicase_DEAD_Q_motif"/>
</dbReference>
<evidence type="ECO:0000256" key="5">
    <source>
        <dbReference type="ARBA" id="ARBA00022806"/>
    </source>
</evidence>
<feature type="domain" description="Helicase C-terminal" evidence="13">
    <location>
        <begin position="213"/>
        <end position="374"/>
    </location>
</feature>
<keyword evidence="6 11" id="KW-0067">ATP-binding</keyword>
<evidence type="ECO:0000259" key="14">
    <source>
        <dbReference type="PROSITE" id="PS51195"/>
    </source>
</evidence>
<dbReference type="PANTHER" id="PTHR47963:SF8">
    <property type="entry name" value="ATP-DEPENDENT RNA HELICASE DEAD"/>
    <property type="match status" value="1"/>
</dbReference>
<dbReference type="InterPro" id="IPR027417">
    <property type="entry name" value="P-loop_NTPase"/>
</dbReference>
<dbReference type="SMART" id="SM00490">
    <property type="entry name" value="HELICc"/>
    <property type="match status" value="1"/>
</dbReference>
<dbReference type="PROSITE" id="PS00039">
    <property type="entry name" value="DEAD_ATP_HELICASE"/>
    <property type="match status" value="1"/>
</dbReference>
<accession>A0A366Y0I6</accession>
<evidence type="ECO:0000256" key="10">
    <source>
        <dbReference type="PROSITE-ProRule" id="PRU00552"/>
    </source>
</evidence>
<feature type="short sequence motif" description="Q motif" evidence="10">
    <location>
        <begin position="2"/>
        <end position="30"/>
    </location>
</feature>
<evidence type="ECO:0000256" key="8">
    <source>
        <dbReference type="ARBA" id="ARBA00047984"/>
    </source>
</evidence>
<dbReference type="AlphaFoldDB" id="A0A366Y0I6"/>
<evidence type="ECO:0000256" key="6">
    <source>
        <dbReference type="ARBA" id="ARBA00022840"/>
    </source>
</evidence>
<organism evidence="15 16">
    <name type="scientific">Bacillus taeanensis</name>
    <dbReference type="NCBI Taxonomy" id="273032"/>
    <lineage>
        <taxon>Bacteria</taxon>
        <taxon>Bacillati</taxon>
        <taxon>Bacillota</taxon>
        <taxon>Bacilli</taxon>
        <taxon>Bacillales</taxon>
        <taxon>Bacillaceae</taxon>
        <taxon>Bacillus</taxon>
    </lineage>
</organism>
<dbReference type="GO" id="GO:0005829">
    <property type="term" value="C:cytosol"/>
    <property type="evidence" value="ECO:0007669"/>
    <property type="project" value="TreeGrafter"/>
</dbReference>
<dbReference type="PROSITE" id="PS51195">
    <property type="entry name" value="Q_MOTIF"/>
    <property type="match status" value="1"/>
</dbReference>